<dbReference type="Proteomes" id="UP000067243">
    <property type="component" value="Chromosome"/>
</dbReference>
<protein>
    <submittedName>
        <fullName evidence="7">Oligopeptide-binding protein SarA</fullName>
    </submittedName>
</protein>
<dbReference type="OrthoDB" id="9801912at2"/>
<dbReference type="InterPro" id="IPR000914">
    <property type="entry name" value="SBP_5_dom"/>
</dbReference>
<dbReference type="PROSITE" id="PS51257">
    <property type="entry name" value="PROKAR_LIPOPROTEIN"/>
    <property type="match status" value="1"/>
</dbReference>
<organism evidence="7 8">
    <name type="scientific">Spiroplasma turonicum</name>
    <dbReference type="NCBI Taxonomy" id="216946"/>
    <lineage>
        <taxon>Bacteria</taxon>
        <taxon>Bacillati</taxon>
        <taxon>Mycoplasmatota</taxon>
        <taxon>Mollicutes</taxon>
        <taxon>Entomoplasmatales</taxon>
        <taxon>Spiroplasmataceae</taxon>
        <taxon>Spiroplasma</taxon>
    </lineage>
</organism>
<evidence type="ECO:0000259" key="6">
    <source>
        <dbReference type="Pfam" id="PF00496"/>
    </source>
</evidence>
<name>A0A0K1P5T7_9MOLU</name>
<dbReference type="Gene3D" id="3.10.105.10">
    <property type="entry name" value="Dipeptide-binding Protein, Domain 3"/>
    <property type="match status" value="1"/>
</dbReference>
<dbReference type="PANTHER" id="PTHR30290">
    <property type="entry name" value="PERIPLASMIC BINDING COMPONENT OF ABC TRANSPORTER"/>
    <property type="match status" value="1"/>
</dbReference>
<dbReference type="Pfam" id="PF00496">
    <property type="entry name" value="SBP_bac_5"/>
    <property type="match status" value="1"/>
</dbReference>
<dbReference type="Gene3D" id="3.40.190.10">
    <property type="entry name" value="Periplasmic binding protein-like II"/>
    <property type="match status" value="1"/>
</dbReference>
<reference evidence="7 8" key="1">
    <citation type="journal article" date="2015" name="Genome Announc.">
        <title>Complete Genome Sequence of Spiroplasma turonicum Strain Tab4cT, a Parasite of a Horse Fly, Haematopota sp. (Diptera: Tabanidae).</title>
        <authorList>
            <person name="Davis R.E."/>
            <person name="Shao J."/>
            <person name="Zhao Y."/>
            <person name="Gasparich G.E."/>
            <person name="Gaynor B.J."/>
            <person name="Donofrio N."/>
        </authorList>
    </citation>
    <scope>NUCLEOTIDE SEQUENCE [LARGE SCALE GENOMIC DNA]</scope>
    <source>
        <strain evidence="7 8">Tab4c</strain>
    </source>
</reference>
<dbReference type="Gene3D" id="3.90.76.10">
    <property type="entry name" value="Dipeptide-binding Protein, Domain 1"/>
    <property type="match status" value="1"/>
</dbReference>
<sequence length="751" mass="85127">MKKLLSSLMAVSFVVSSSASAYACGSKNQDPEKTIVAPIGTNVSKWLTSKTQNAEDGQILANTNANPLAADQYGRIYGDLFEPTNKNYTAETPFVGVANSDKTQWTYKVRDNATWSDYQGNKVDDLTADDFMNTARYALNPENASETINIWKDMIKGASELNTEAKKAGADFNQIFDSYVTEGKLGLKVEGSNVTFTLTKPAPYFESLLTYAVFSPIHKDALSDPSLVDDYKKGRYSGAFVPTSFTQDTSLILDKNLNYHFANKTNLNRLRYVFVGGGDSSKTRQLYEAGTISSYSPNPNDTAGWDEYVGDPNDPKKRDGMTKYTDSPDDASSWLMFYNYLNSDYDSTDSGKKVRARNASRLLQYKEARQFLTTGINRTDWATYYSNVYDEDKSVSSQLRNTYVPYNFVDNFLSYEKDALNEIKFDANKSTDSVESVTEDDLKDGVDFLRNSQYGKNKEGSDGFNQQVEKQVSALRTILEKDKFLGEILKSGKKIEIVAVKDPTSAESVGVYKDEMIKKFNALKNNPIVITQEKAISWNDYAEKLQSGKSDITFSSWSPDYKDPMTYSSTLKLDGDYELYLRQGNLFGFENFSDLDSSSADAAYKKLKEANKDKFNDVVVEQDGKSELFNSRYQYTKDLIDVDTKKTTDLVERNKEFAKLEVQTLYQDWFVAPFMRRSAAMSFTISHSTPFRLSRVAYGNSSYKLFNTDYVENLLTYDQIEELRTIYEKNKEEVIANPKTHQDEDIWNWSN</sequence>
<evidence type="ECO:0000256" key="3">
    <source>
        <dbReference type="ARBA" id="ARBA00022448"/>
    </source>
</evidence>
<dbReference type="PATRIC" id="fig|216946.3.peg.447"/>
<dbReference type="KEGG" id="stur:STURON_00445"/>
<dbReference type="GO" id="GO:0030313">
    <property type="term" value="C:cell envelope"/>
    <property type="evidence" value="ECO:0007669"/>
    <property type="project" value="UniProtKB-SubCell"/>
</dbReference>
<accession>A0A0K1P5T7</accession>
<dbReference type="GO" id="GO:0015833">
    <property type="term" value="P:peptide transport"/>
    <property type="evidence" value="ECO:0007669"/>
    <property type="project" value="TreeGrafter"/>
</dbReference>
<dbReference type="InterPro" id="IPR039424">
    <property type="entry name" value="SBP_5"/>
</dbReference>
<comment type="subcellular location">
    <subcellularLocation>
        <location evidence="1">Cell envelope</location>
    </subcellularLocation>
</comment>
<evidence type="ECO:0000313" key="7">
    <source>
        <dbReference type="EMBL" id="AKU79691.1"/>
    </source>
</evidence>
<evidence type="ECO:0000313" key="8">
    <source>
        <dbReference type="Proteomes" id="UP000067243"/>
    </source>
</evidence>
<evidence type="ECO:0000256" key="2">
    <source>
        <dbReference type="ARBA" id="ARBA00005695"/>
    </source>
</evidence>
<dbReference type="SUPFAM" id="SSF53850">
    <property type="entry name" value="Periplasmic binding protein-like II"/>
    <property type="match status" value="1"/>
</dbReference>
<keyword evidence="4 5" id="KW-0732">Signal</keyword>
<dbReference type="AlphaFoldDB" id="A0A0K1P5T7"/>
<keyword evidence="8" id="KW-1185">Reference proteome</keyword>
<gene>
    <name evidence="7" type="ORF">STURON_00445</name>
</gene>
<dbReference type="GO" id="GO:1904680">
    <property type="term" value="F:peptide transmembrane transporter activity"/>
    <property type="evidence" value="ECO:0007669"/>
    <property type="project" value="TreeGrafter"/>
</dbReference>
<dbReference type="EMBL" id="CP012328">
    <property type="protein sequence ID" value="AKU79691.1"/>
    <property type="molecule type" value="Genomic_DNA"/>
</dbReference>
<comment type="similarity">
    <text evidence="2">Belongs to the bacterial solute-binding protein 5 family.</text>
</comment>
<proteinExistence type="inferred from homology"/>
<dbReference type="STRING" id="216946.STURO_v1c04430"/>
<feature type="signal peptide" evidence="5">
    <location>
        <begin position="1"/>
        <end position="23"/>
    </location>
</feature>
<feature type="domain" description="Solute-binding protein family 5" evidence="6">
    <location>
        <begin position="99"/>
        <end position="574"/>
    </location>
</feature>
<feature type="chain" id="PRO_5009779590" evidence="5">
    <location>
        <begin position="24"/>
        <end position="751"/>
    </location>
</feature>
<evidence type="ECO:0000256" key="4">
    <source>
        <dbReference type="ARBA" id="ARBA00022729"/>
    </source>
</evidence>
<keyword evidence="3" id="KW-0813">Transport</keyword>
<dbReference type="PANTHER" id="PTHR30290:SF10">
    <property type="entry name" value="PERIPLASMIC OLIGOPEPTIDE-BINDING PROTEIN-RELATED"/>
    <property type="match status" value="1"/>
</dbReference>
<evidence type="ECO:0000256" key="5">
    <source>
        <dbReference type="SAM" id="SignalP"/>
    </source>
</evidence>
<dbReference type="RefSeq" id="WP_075048285.1">
    <property type="nucleotide sequence ID" value="NZ_CP012328.1"/>
</dbReference>
<evidence type="ECO:0000256" key="1">
    <source>
        <dbReference type="ARBA" id="ARBA00004196"/>
    </source>
</evidence>